<dbReference type="InterPro" id="IPR029068">
    <property type="entry name" value="Glyas_Bleomycin-R_OHBP_Dase"/>
</dbReference>
<comment type="caution">
    <text evidence="1">The sequence shown here is derived from an EMBL/GenBank/DDBJ whole genome shotgun (WGS) entry which is preliminary data.</text>
</comment>
<sequence>MKYNYILVTIGTVNFDRMVNFYMQLLESPPIKFIPSIYVEWQVDHLRLGIFRPQKDHESEFVVHGKNPLSLCIEVSNLENAISDLKSLGYLPTGEISITSHGQEIYAQDPDGNRLILYSSSNIDKQCP</sequence>
<keyword evidence="1" id="KW-0223">Dioxygenase</keyword>
<dbReference type="EMBL" id="NBYN01000015">
    <property type="protein sequence ID" value="OSO94049.1"/>
    <property type="molecule type" value="Genomic_DNA"/>
</dbReference>
<dbReference type="SUPFAM" id="SSF54593">
    <property type="entry name" value="Glyoxalase/Bleomycin resistance protein/Dihydroxybiphenyl dioxygenase"/>
    <property type="match status" value="1"/>
</dbReference>
<protein>
    <submittedName>
        <fullName evidence="1">Glyoxalase/bleomycin resistance/dioxygenase family protein</fullName>
    </submittedName>
</protein>
<dbReference type="RefSeq" id="WP_009343484.1">
    <property type="nucleotide sequence ID" value="NZ_NBYN01000015.1"/>
</dbReference>
<reference evidence="2" key="1">
    <citation type="submission" date="2017-04" db="EMBL/GenBank/DDBJ databases">
        <authorList>
            <person name="Abreu V.A."/>
            <person name="Popin R.V."/>
            <person name="Rigonato J."/>
            <person name="Andreote A.P."/>
            <person name="Schaker P.C."/>
            <person name="Hoff-Risseti C."/>
            <person name="Alvarenga D.O."/>
            <person name="Varani A.M."/>
            <person name="Fiore M.F."/>
        </authorList>
    </citation>
    <scope>NUCLEOTIDE SEQUENCE [LARGE SCALE GENOMIC DNA]</scope>
    <source>
        <strain evidence="2">CENA303</strain>
    </source>
</reference>
<organism evidence="1 2">
    <name type="scientific">Cylindrospermopsis raciborskii CENA303</name>
    <dbReference type="NCBI Taxonomy" id="1170769"/>
    <lineage>
        <taxon>Bacteria</taxon>
        <taxon>Bacillati</taxon>
        <taxon>Cyanobacteriota</taxon>
        <taxon>Cyanophyceae</taxon>
        <taxon>Nostocales</taxon>
        <taxon>Aphanizomenonaceae</taxon>
        <taxon>Cylindrospermopsis</taxon>
    </lineage>
</organism>
<accession>A0A1X4GA69</accession>
<proteinExistence type="predicted"/>
<evidence type="ECO:0000313" key="2">
    <source>
        <dbReference type="Proteomes" id="UP000192997"/>
    </source>
</evidence>
<evidence type="ECO:0000313" key="1">
    <source>
        <dbReference type="EMBL" id="OSO94049.1"/>
    </source>
</evidence>
<gene>
    <name evidence="1" type="ORF">B7O87_04315</name>
</gene>
<name>A0A1X4GA69_9CYAN</name>
<dbReference type="Proteomes" id="UP000192997">
    <property type="component" value="Unassembled WGS sequence"/>
</dbReference>
<dbReference type="Gene3D" id="3.10.180.10">
    <property type="entry name" value="2,3-Dihydroxybiphenyl 1,2-Dioxygenase, domain 1"/>
    <property type="match status" value="1"/>
</dbReference>
<keyword evidence="1" id="KW-0560">Oxidoreductase</keyword>
<dbReference type="GO" id="GO:0051213">
    <property type="term" value="F:dioxygenase activity"/>
    <property type="evidence" value="ECO:0007669"/>
    <property type="project" value="UniProtKB-KW"/>
</dbReference>
<dbReference type="AlphaFoldDB" id="A0A1X4GA69"/>